<evidence type="ECO:0000313" key="3">
    <source>
        <dbReference type="Proteomes" id="UP000629468"/>
    </source>
</evidence>
<proteinExistence type="predicted"/>
<protein>
    <submittedName>
        <fullName evidence="2">Uncharacterized protein</fullName>
    </submittedName>
</protein>
<gene>
    <name evidence="2" type="ORF">Agabi119p4_2587</name>
</gene>
<comment type="caution">
    <text evidence="2">The sequence shown here is derived from an EMBL/GenBank/DDBJ whole genome shotgun (WGS) entry which is preliminary data.</text>
</comment>
<dbReference type="EMBL" id="JABXXO010000003">
    <property type="protein sequence ID" value="KAF7783211.1"/>
    <property type="molecule type" value="Genomic_DNA"/>
</dbReference>
<dbReference type="AlphaFoldDB" id="A0A8H7KK82"/>
<organism evidence="2 3">
    <name type="scientific">Agaricus bisporus var. burnettii</name>
    <dbReference type="NCBI Taxonomy" id="192524"/>
    <lineage>
        <taxon>Eukaryota</taxon>
        <taxon>Fungi</taxon>
        <taxon>Dikarya</taxon>
        <taxon>Basidiomycota</taxon>
        <taxon>Agaricomycotina</taxon>
        <taxon>Agaricomycetes</taxon>
        <taxon>Agaricomycetidae</taxon>
        <taxon>Agaricales</taxon>
        <taxon>Agaricineae</taxon>
        <taxon>Agaricaceae</taxon>
        <taxon>Agaricus</taxon>
    </lineage>
</organism>
<feature type="region of interest" description="Disordered" evidence="1">
    <location>
        <begin position="1"/>
        <end position="27"/>
    </location>
</feature>
<dbReference type="Proteomes" id="UP000629468">
    <property type="component" value="Unassembled WGS sequence"/>
</dbReference>
<name>A0A8H7KK82_AGABI</name>
<feature type="compositionally biased region" description="Basic and acidic residues" evidence="1">
    <location>
        <begin position="16"/>
        <end position="27"/>
    </location>
</feature>
<reference evidence="2 3" key="1">
    <citation type="journal article" name="Sci. Rep.">
        <title>Telomere-to-telomere assembled and centromere annotated genomes of the two main subspecies of the button mushroom Agaricus bisporus reveal especially polymorphic chromosome ends.</title>
        <authorList>
            <person name="Sonnenberg A.S.M."/>
            <person name="Sedaghat-Telgerd N."/>
            <person name="Lavrijssen B."/>
            <person name="Ohm R.A."/>
            <person name="Hendrickx P.M."/>
            <person name="Scholtmeijer K."/>
            <person name="Baars J.J.P."/>
            <person name="van Peer A."/>
        </authorList>
    </citation>
    <scope>NUCLEOTIDE SEQUENCE [LARGE SCALE GENOMIC DNA]</scope>
    <source>
        <strain evidence="2 3">H119_p4</strain>
    </source>
</reference>
<evidence type="ECO:0000256" key="1">
    <source>
        <dbReference type="SAM" id="MobiDB-lite"/>
    </source>
</evidence>
<evidence type="ECO:0000313" key="2">
    <source>
        <dbReference type="EMBL" id="KAF7783211.1"/>
    </source>
</evidence>
<sequence>MRIKRLSTISTSRTPLGEDSRHPKEASSRCRSTWIREGFMLRYCLYKVCTSTLPSDCGTLIDVRPARFPYSPIVFVFGRLV</sequence>
<accession>A0A8H7KK82</accession>